<dbReference type="PANTHER" id="PTHR41521">
    <property type="match status" value="1"/>
</dbReference>
<dbReference type="RefSeq" id="WP_106691542.1">
    <property type="nucleotide sequence ID" value="NZ_PXNQ02000006.1"/>
</dbReference>
<dbReference type="Pfam" id="PF07045">
    <property type="entry name" value="DUF1330"/>
    <property type="match status" value="1"/>
</dbReference>
<feature type="domain" description="DUF1330" evidence="1">
    <location>
        <begin position="3"/>
        <end position="94"/>
    </location>
</feature>
<proteinExistence type="predicted"/>
<dbReference type="InterPro" id="IPR011008">
    <property type="entry name" value="Dimeric_a/b-barrel"/>
</dbReference>
<name>A0A3R7M951_9RHOB</name>
<dbReference type="SUPFAM" id="SSF54909">
    <property type="entry name" value="Dimeric alpha+beta barrel"/>
    <property type="match status" value="1"/>
</dbReference>
<sequence>MTKAYWIAHVSIADPEAYEAYRRANAEAFRKFGGRFLVRGGPQEIVEGEMRPRSVVIEFPSLQAARDCYHSVEYQRAKAFRDPVSDADLVIVEGWAGDS</sequence>
<dbReference type="OrthoDB" id="9806380at2"/>
<evidence type="ECO:0000313" key="2">
    <source>
        <dbReference type="EMBL" id="RNF34504.1"/>
    </source>
</evidence>
<dbReference type="Proteomes" id="UP000238137">
    <property type="component" value="Unassembled WGS sequence"/>
</dbReference>
<gene>
    <name evidence="2" type="ORF">A7A09_011545</name>
</gene>
<accession>A0A3R7M951</accession>
<protein>
    <submittedName>
        <fullName evidence="2">DUF1330 domain-containing protein</fullName>
    </submittedName>
</protein>
<dbReference type="AlphaFoldDB" id="A0A3R7M951"/>
<organism evidence="2 3">
    <name type="scientific">Paracoccus methylarcula</name>
    <dbReference type="NCBI Taxonomy" id="72022"/>
    <lineage>
        <taxon>Bacteria</taxon>
        <taxon>Pseudomonadati</taxon>
        <taxon>Pseudomonadota</taxon>
        <taxon>Alphaproteobacteria</taxon>
        <taxon>Rhodobacterales</taxon>
        <taxon>Paracoccaceae</taxon>
        <taxon>Paracoccus</taxon>
    </lineage>
</organism>
<dbReference type="EMBL" id="PXNQ02000006">
    <property type="protein sequence ID" value="RNF34504.1"/>
    <property type="molecule type" value="Genomic_DNA"/>
</dbReference>
<keyword evidence="3" id="KW-1185">Reference proteome</keyword>
<evidence type="ECO:0000313" key="3">
    <source>
        <dbReference type="Proteomes" id="UP000238137"/>
    </source>
</evidence>
<dbReference type="PANTHER" id="PTHR41521:SF4">
    <property type="entry name" value="BLR0684 PROTEIN"/>
    <property type="match status" value="1"/>
</dbReference>
<dbReference type="InterPro" id="IPR010753">
    <property type="entry name" value="DUF1330"/>
</dbReference>
<comment type="caution">
    <text evidence="2">The sequence shown here is derived from an EMBL/GenBank/DDBJ whole genome shotgun (WGS) entry which is preliminary data.</text>
</comment>
<evidence type="ECO:0000259" key="1">
    <source>
        <dbReference type="Pfam" id="PF07045"/>
    </source>
</evidence>
<reference evidence="2" key="1">
    <citation type="submission" date="2018-05" db="EMBL/GenBank/DDBJ databases">
        <title>Reclassification of Methylarcula marina and Methylarcula terricola as Paracoccus methylarcula sp.nov., comb.nov. and Paracoccus terricola comb.nov.</title>
        <authorList>
            <person name="Shmareva M.N."/>
            <person name="Doronina N.V."/>
            <person name="Vasilenko O.V."/>
            <person name="Tarlachkov S.V."/>
            <person name="Trotsenko Y.A."/>
        </authorList>
    </citation>
    <scope>NUCLEOTIDE SEQUENCE [LARGE SCALE GENOMIC DNA]</scope>
    <source>
        <strain evidence="2">VKM B-2159</strain>
    </source>
</reference>
<dbReference type="Gene3D" id="3.30.70.100">
    <property type="match status" value="1"/>
</dbReference>